<dbReference type="RefSeq" id="WP_034624901.1">
    <property type="nucleotide sequence ID" value="NZ_JRJU01000001.1"/>
</dbReference>
<accession>A0A0B0IKH6</accession>
<comment type="caution">
    <text evidence="1">The sequence shown here is derived from an EMBL/GenBank/DDBJ whole genome shotgun (WGS) entry which is preliminary data.</text>
</comment>
<dbReference type="AlphaFoldDB" id="A0A0B0IKH6"/>
<keyword evidence="2" id="KW-1185">Reference proteome</keyword>
<sequence length="66" mass="7551">MKKKNSNNQSRHSDLLQNILLLENITRREKRRSPTIAELATLVGDSEEHILECLELGRSTSPTNIH</sequence>
<evidence type="ECO:0000313" key="2">
    <source>
        <dbReference type="Proteomes" id="UP000030832"/>
    </source>
</evidence>
<evidence type="ECO:0000313" key="1">
    <source>
        <dbReference type="EMBL" id="KHF41795.1"/>
    </source>
</evidence>
<protein>
    <submittedName>
        <fullName evidence="1">Uncharacterized protein</fullName>
    </submittedName>
</protein>
<organism evidence="1 2">
    <name type="scientific">Halalkalibacter okhensis</name>
    <dbReference type="NCBI Taxonomy" id="333138"/>
    <lineage>
        <taxon>Bacteria</taxon>
        <taxon>Bacillati</taxon>
        <taxon>Bacillota</taxon>
        <taxon>Bacilli</taxon>
        <taxon>Bacillales</taxon>
        <taxon>Bacillaceae</taxon>
        <taxon>Halalkalibacter</taxon>
    </lineage>
</organism>
<gene>
    <name evidence="1" type="ORF">LQ50_00390</name>
</gene>
<reference evidence="1 2" key="1">
    <citation type="submission" date="2014-09" db="EMBL/GenBank/DDBJ databases">
        <title>Genome sequencing and annotation of Bacillus Okhensis strain Kh10-101T.</title>
        <authorList>
            <person name="Prakash J.S."/>
        </authorList>
    </citation>
    <scope>NUCLEOTIDE SEQUENCE [LARGE SCALE GENOMIC DNA]</scope>
    <source>
        <strain evidence="2">Kh10-101T</strain>
    </source>
</reference>
<dbReference type="eggNOG" id="ENOG5030DB2">
    <property type="taxonomic scope" value="Bacteria"/>
</dbReference>
<dbReference type="EMBL" id="JRJU01000001">
    <property type="protein sequence ID" value="KHF41795.1"/>
    <property type="molecule type" value="Genomic_DNA"/>
</dbReference>
<name>A0A0B0IKH6_9BACI</name>
<dbReference type="Proteomes" id="UP000030832">
    <property type="component" value="Unassembled WGS sequence"/>
</dbReference>
<proteinExistence type="predicted"/>